<proteinExistence type="predicted"/>
<gene>
    <name evidence="8" type="ORF">GJ700_01930</name>
</gene>
<evidence type="ECO:0000256" key="2">
    <source>
        <dbReference type="ARBA" id="ARBA00022475"/>
    </source>
</evidence>
<protein>
    <recommendedName>
        <fullName evidence="7">Single Cache domain-containing protein</fullName>
    </recommendedName>
</protein>
<keyword evidence="5" id="KW-0472">Membrane</keyword>
<dbReference type="Pfam" id="PF17200">
    <property type="entry name" value="sCache_2"/>
    <property type="match status" value="1"/>
</dbReference>
<accession>A0A7X2IIG1</accession>
<evidence type="ECO:0000256" key="3">
    <source>
        <dbReference type="ARBA" id="ARBA00022692"/>
    </source>
</evidence>
<organism evidence="8 9">
    <name type="scientific">Pseudoduganella rivuli</name>
    <dbReference type="NCBI Taxonomy" id="2666085"/>
    <lineage>
        <taxon>Bacteria</taxon>
        <taxon>Pseudomonadati</taxon>
        <taxon>Pseudomonadota</taxon>
        <taxon>Betaproteobacteria</taxon>
        <taxon>Burkholderiales</taxon>
        <taxon>Oxalobacteraceae</taxon>
        <taxon>Telluria group</taxon>
        <taxon>Pseudoduganella</taxon>
    </lineage>
</organism>
<evidence type="ECO:0000313" key="9">
    <source>
        <dbReference type="Proteomes" id="UP000446768"/>
    </source>
</evidence>
<keyword evidence="3" id="KW-0812">Transmembrane</keyword>
<feature type="domain" description="Single Cache" evidence="7">
    <location>
        <begin position="58"/>
        <end position="140"/>
    </location>
</feature>
<keyword evidence="2" id="KW-1003">Cell membrane</keyword>
<dbReference type="Gene3D" id="3.30.450.20">
    <property type="entry name" value="PAS domain"/>
    <property type="match status" value="1"/>
</dbReference>
<evidence type="ECO:0000313" key="8">
    <source>
        <dbReference type="EMBL" id="MRV70479.1"/>
    </source>
</evidence>
<evidence type="ECO:0000256" key="1">
    <source>
        <dbReference type="ARBA" id="ARBA00004651"/>
    </source>
</evidence>
<sequence>MTLDYLRVACTLLAVSCIAPAHAQSADDAVALVRKAKGYLKSQGVEKACKDFADVAAGFQKGELYVSVLDMREAGHLKFVCNPKNARMNGKDVIELKDSDGKPFNKEIAELSKTKGQGWVNYRWVNPVSGNMEAKTSYFEAQDGLVLLAGIYKK</sequence>
<comment type="caution">
    <text evidence="8">The sequence shown here is derived from an EMBL/GenBank/DDBJ whole genome shotgun (WGS) entry which is preliminary data.</text>
</comment>
<evidence type="ECO:0000259" key="7">
    <source>
        <dbReference type="Pfam" id="PF17200"/>
    </source>
</evidence>
<evidence type="ECO:0000256" key="6">
    <source>
        <dbReference type="SAM" id="SignalP"/>
    </source>
</evidence>
<keyword evidence="6" id="KW-0732">Signal</keyword>
<reference evidence="8 9" key="1">
    <citation type="submission" date="2019-11" db="EMBL/GenBank/DDBJ databases">
        <title>Novel species isolated from a subtropical stream in China.</title>
        <authorList>
            <person name="Lu H."/>
        </authorList>
    </citation>
    <scope>NUCLEOTIDE SEQUENCE [LARGE SCALE GENOMIC DNA]</scope>
    <source>
        <strain evidence="8 9">FT92W</strain>
    </source>
</reference>
<evidence type="ECO:0000256" key="4">
    <source>
        <dbReference type="ARBA" id="ARBA00022989"/>
    </source>
</evidence>
<dbReference type="AlphaFoldDB" id="A0A7X2IIG1"/>
<evidence type="ECO:0000256" key="5">
    <source>
        <dbReference type="ARBA" id="ARBA00023136"/>
    </source>
</evidence>
<keyword evidence="9" id="KW-1185">Reference proteome</keyword>
<name>A0A7X2IIG1_9BURK</name>
<keyword evidence="4" id="KW-1133">Transmembrane helix</keyword>
<dbReference type="Proteomes" id="UP000446768">
    <property type="component" value="Unassembled WGS sequence"/>
</dbReference>
<feature type="signal peptide" evidence="6">
    <location>
        <begin position="1"/>
        <end position="23"/>
    </location>
</feature>
<comment type="subcellular location">
    <subcellularLocation>
        <location evidence="1">Cell membrane</location>
        <topology evidence="1">Multi-pass membrane protein</topology>
    </subcellularLocation>
</comment>
<feature type="chain" id="PRO_5030763191" description="Single Cache domain-containing protein" evidence="6">
    <location>
        <begin position="24"/>
        <end position="154"/>
    </location>
</feature>
<dbReference type="EMBL" id="WKJJ01000001">
    <property type="protein sequence ID" value="MRV70479.1"/>
    <property type="molecule type" value="Genomic_DNA"/>
</dbReference>
<dbReference type="InterPro" id="IPR033480">
    <property type="entry name" value="sCache_2"/>
</dbReference>